<comment type="caution">
    <text evidence="1">The sequence shown here is derived from an EMBL/GenBank/DDBJ whole genome shotgun (WGS) entry which is preliminary data.</text>
</comment>
<dbReference type="RefSeq" id="WP_252424310.1">
    <property type="nucleotide sequence ID" value="NZ_JAMWMR010000006.1"/>
</dbReference>
<protein>
    <submittedName>
        <fullName evidence="1">Uncharacterized protein</fullName>
    </submittedName>
</protein>
<name>A0ABT0ZCA4_9ACTN</name>
<dbReference type="Proteomes" id="UP001523219">
    <property type="component" value="Unassembled WGS sequence"/>
</dbReference>
<gene>
    <name evidence="1" type="ORF">NGF19_10485</name>
</gene>
<accession>A0ABT0ZCA4</accession>
<evidence type="ECO:0000313" key="2">
    <source>
        <dbReference type="Proteomes" id="UP001523219"/>
    </source>
</evidence>
<keyword evidence="2" id="KW-1185">Reference proteome</keyword>
<organism evidence="1 2">
    <name type="scientific">Streptomyces macrolidinus</name>
    <dbReference type="NCBI Taxonomy" id="2952607"/>
    <lineage>
        <taxon>Bacteria</taxon>
        <taxon>Bacillati</taxon>
        <taxon>Actinomycetota</taxon>
        <taxon>Actinomycetes</taxon>
        <taxon>Kitasatosporales</taxon>
        <taxon>Streptomycetaceae</taxon>
        <taxon>Streptomyces</taxon>
    </lineage>
</organism>
<proteinExistence type="predicted"/>
<evidence type="ECO:0000313" key="1">
    <source>
        <dbReference type="EMBL" id="MCN9241211.1"/>
    </source>
</evidence>
<reference evidence="1 2" key="1">
    <citation type="submission" date="2022-05" db="EMBL/GenBank/DDBJ databases">
        <title>Streptomyces sp. nov. RY43-2 isolated from soil of a peat swamp forest.</title>
        <authorList>
            <person name="Kanchanasin P."/>
            <person name="Tanasupawat S."/>
            <person name="Phongsopitanun W."/>
        </authorList>
    </citation>
    <scope>NUCLEOTIDE SEQUENCE [LARGE SCALE GENOMIC DNA]</scope>
    <source>
        <strain evidence="1 2">RY43-2</strain>
    </source>
</reference>
<sequence length="52" mass="6035">MRRGAESWAAVNWTTPQGRQWFQDITGHRVEWNCRADNECSSAVAERLGGRW</sequence>
<dbReference type="EMBL" id="JAMWMR010000006">
    <property type="protein sequence ID" value="MCN9241211.1"/>
    <property type="molecule type" value="Genomic_DNA"/>
</dbReference>